<evidence type="ECO:0000256" key="8">
    <source>
        <dbReference type="SAM" id="MobiDB-lite"/>
    </source>
</evidence>
<feature type="region of interest" description="Disordered" evidence="8">
    <location>
        <begin position="31"/>
        <end position="50"/>
    </location>
</feature>
<evidence type="ECO:0000256" key="2">
    <source>
        <dbReference type="ARBA" id="ARBA00022448"/>
    </source>
</evidence>
<dbReference type="GO" id="GO:0042597">
    <property type="term" value="C:periplasmic space"/>
    <property type="evidence" value="ECO:0007669"/>
    <property type="project" value="UniProtKB-SubCell"/>
</dbReference>
<dbReference type="Pfam" id="PF00127">
    <property type="entry name" value="Copper-bind"/>
    <property type="match status" value="1"/>
</dbReference>
<evidence type="ECO:0000256" key="6">
    <source>
        <dbReference type="ARBA" id="ARBA00023008"/>
    </source>
</evidence>
<evidence type="ECO:0000256" key="4">
    <source>
        <dbReference type="ARBA" id="ARBA00022764"/>
    </source>
</evidence>
<gene>
    <name evidence="10" type="ORF">ACFSBW_15075</name>
</gene>
<keyword evidence="11" id="KW-1185">Reference proteome</keyword>
<name>A0ABD6DB48_9EURY</name>
<comment type="cofactor">
    <cofactor evidence="7">
        <name>Cu cation</name>
        <dbReference type="ChEBI" id="CHEBI:23378"/>
    </cofactor>
    <text evidence="7">Binds 1 copper ion per subunit.</text>
</comment>
<feature type="binding site" evidence="7">
    <location>
        <position position="118"/>
    </location>
    <ligand>
        <name>Cu cation</name>
        <dbReference type="ChEBI" id="CHEBI:23378"/>
    </ligand>
</feature>
<dbReference type="InterPro" id="IPR000923">
    <property type="entry name" value="BlueCu_1"/>
</dbReference>
<keyword evidence="2" id="KW-0813">Transport</keyword>
<feature type="binding site" evidence="7">
    <location>
        <position position="157"/>
    </location>
    <ligand>
        <name>Cu cation</name>
        <dbReference type="ChEBI" id="CHEBI:23378"/>
    </ligand>
</feature>
<dbReference type="GO" id="GO:0046872">
    <property type="term" value="F:metal ion binding"/>
    <property type="evidence" value="ECO:0007669"/>
    <property type="project" value="UniProtKB-KW"/>
</dbReference>
<evidence type="ECO:0000256" key="7">
    <source>
        <dbReference type="PIRSR" id="PIRSR602386-1"/>
    </source>
</evidence>
<feature type="binding site" evidence="7">
    <location>
        <position position="154"/>
    </location>
    <ligand>
        <name>Cu cation</name>
        <dbReference type="ChEBI" id="CHEBI:23378"/>
    </ligand>
</feature>
<dbReference type="PROSITE" id="PS51257">
    <property type="entry name" value="PROKAR_LIPOPROTEIN"/>
    <property type="match status" value="1"/>
</dbReference>
<evidence type="ECO:0000256" key="3">
    <source>
        <dbReference type="ARBA" id="ARBA00022723"/>
    </source>
</evidence>
<dbReference type="Gene3D" id="2.60.40.420">
    <property type="entry name" value="Cupredoxins - blue copper proteins"/>
    <property type="match status" value="1"/>
</dbReference>
<dbReference type="NCBIfam" id="TIGR03102">
    <property type="entry name" value="halo_cynanin"/>
    <property type="match status" value="1"/>
</dbReference>
<keyword evidence="6 7" id="KW-0186">Copper</keyword>
<feature type="binding site" evidence="7">
    <location>
        <position position="162"/>
    </location>
    <ligand>
        <name>Cu cation</name>
        <dbReference type="ChEBI" id="CHEBI:23378"/>
    </ligand>
</feature>
<evidence type="ECO:0000313" key="11">
    <source>
        <dbReference type="Proteomes" id="UP001597052"/>
    </source>
</evidence>
<evidence type="ECO:0000256" key="1">
    <source>
        <dbReference type="ARBA" id="ARBA00004418"/>
    </source>
</evidence>
<dbReference type="PRINTS" id="PR00155">
    <property type="entry name" value="AMICYANIN"/>
</dbReference>
<accession>A0ABD6DB48</accession>
<keyword evidence="3 7" id="KW-0479">Metal-binding</keyword>
<dbReference type="InterPro" id="IPR008972">
    <property type="entry name" value="Cupredoxin"/>
</dbReference>
<keyword evidence="5" id="KW-0249">Electron transport</keyword>
<dbReference type="EMBL" id="JBHUDM010000004">
    <property type="protein sequence ID" value="MFD1643196.1"/>
    <property type="molecule type" value="Genomic_DNA"/>
</dbReference>
<sequence>MAPSKYSRRAIVSTTGITAITLLAGCTSSNADAGDNTESNGDDSTAGGSDELTYLTEEPEYDGWFDETDNYDGTVDLTGQDEVTVAVGYEQLLFDPAAIAISPGTTVTWKWTGNGGLHNVSSAGDGPLNSETVEEEGHTYQYTFEESGTVLYQCDPHATLGMKGAVYIS</sequence>
<dbReference type="SUPFAM" id="SSF49503">
    <property type="entry name" value="Cupredoxins"/>
    <property type="match status" value="1"/>
</dbReference>
<keyword evidence="4" id="KW-0574">Periplasm</keyword>
<dbReference type="InterPro" id="IPR002386">
    <property type="entry name" value="Amicyanin/Pseudoazurin"/>
</dbReference>
<proteinExistence type="predicted"/>
<feature type="domain" description="Blue (type 1) copper" evidence="9">
    <location>
        <begin position="83"/>
        <end position="168"/>
    </location>
</feature>
<evidence type="ECO:0000256" key="5">
    <source>
        <dbReference type="ARBA" id="ARBA00022982"/>
    </source>
</evidence>
<comment type="subcellular location">
    <subcellularLocation>
        <location evidence="1">Periplasm</location>
    </subcellularLocation>
</comment>
<evidence type="ECO:0000259" key="9">
    <source>
        <dbReference type="Pfam" id="PF00127"/>
    </source>
</evidence>
<organism evidence="10 11">
    <name type="scientific">Halohasta litorea</name>
    <dbReference type="NCBI Taxonomy" id="869891"/>
    <lineage>
        <taxon>Archaea</taxon>
        <taxon>Methanobacteriati</taxon>
        <taxon>Methanobacteriota</taxon>
        <taxon>Stenosarchaea group</taxon>
        <taxon>Halobacteria</taxon>
        <taxon>Halobacteriales</taxon>
        <taxon>Haloferacaceae</taxon>
        <taxon>Halohasta</taxon>
    </lineage>
</organism>
<dbReference type="Proteomes" id="UP001597052">
    <property type="component" value="Unassembled WGS sequence"/>
</dbReference>
<dbReference type="InterPro" id="IPR017533">
    <property type="entry name" value="Halocyanin"/>
</dbReference>
<dbReference type="AlphaFoldDB" id="A0ABD6DB48"/>
<evidence type="ECO:0000313" key="10">
    <source>
        <dbReference type="EMBL" id="MFD1643196.1"/>
    </source>
</evidence>
<feature type="compositionally biased region" description="Polar residues" evidence="8">
    <location>
        <begin position="31"/>
        <end position="47"/>
    </location>
</feature>
<dbReference type="CDD" id="cd04220">
    <property type="entry name" value="Halocyanin"/>
    <property type="match status" value="1"/>
</dbReference>
<reference evidence="10 11" key="1">
    <citation type="journal article" date="2019" name="Int. J. Syst. Evol. Microbiol.">
        <title>The Global Catalogue of Microorganisms (GCM) 10K type strain sequencing project: providing services to taxonomists for standard genome sequencing and annotation.</title>
        <authorList>
            <consortium name="The Broad Institute Genomics Platform"/>
            <consortium name="The Broad Institute Genome Sequencing Center for Infectious Disease"/>
            <person name="Wu L."/>
            <person name="Ma J."/>
        </authorList>
    </citation>
    <scope>NUCLEOTIDE SEQUENCE [LARGE SCALE GENOMIC DNA]</scope>
    <source>
        <strain evidence="10 11">CGMCC 1.10593</strain>
    </source>
</reference>
<protein>
    <submittedName>
        <fullName evidence="10">Halocyanin domain-containing protein</fullName>
    </submittedName>
</protein>
<dbReference type="RefSeq" id="WP_303646947.1">
    <property type="nucleotide sequence ID" value="NZ_JANHDJ010000004.1"/>
</dbReference>
<comment type="caution">
    <text evidence="10">The sequence shown here is derived from an EMBL/GenBank/DDBJ whole genome shotgun (WGS) entry which is preliminary data.</text>
</comment>